<comment type="caution">
    <text evidence="1">The sequence shown here is derived from an EMBL/GenBank/DDBJ whole genome shotgun (WGS) entry which is preliminary data.</text>
</comment>
<gene>
    <name evidence="1" type="ORF">COV74_08640</name>
</gene>
<dbReference type="EMBL" id="PCVY01000065">
    <property type="protein sequence ID" value="PIQ85548.1"/>
    <property type="molecule type" value="Genomic_DNA"/>
</dbReference>
<evidence type="ECO:0000313" key="2">
    <source>
        <dbReference type="Proteomes" id="UP000230859"/>
    </source>
</evidence>
<proteinExistence type="predicted"/>
<reference evidence="1 2" key="1">
    <citation type="submission" date="2017-09" db="EMBL/GenBank/DDBJ databases">
        <title>Depth-based differentiation of microbial function through sediment-hosted aquifers and enrichment of novel symbionts in the deep terrestrial subsurface.</title>
        <authorList>
            <person name="Probst A.J."/>
            <person name="Ladd B."/>
            <person name="Jarett J.K."/>
            <person name="Geller-Mcgrath D.E."/>
            <person name="Sieber C.M."/>
            <person name="Emerson J.B."/>
            <person name="Anantharaman K."/>
            <person name="Thomas B.C."/>
            <person name="Malmstrom R."/>
            <person name="Stieglmeier M."/>
            <person name="Klingl A."/>
            <person name="Woyke T."/>
            <person name="Ryan C.M."/>
            <person name="Banfield J.F."/>
        </authorList>
    </citation>
    <scope>NUCLEOTIDE SEQUENCE [LARGE SCALE GENOMIC DNA]</scope>
    <source>
        <strain evidence="1">CG11_big_fil_rev_8_21_14_0_20_45_26</strain>
    </source>
</reference>
<accession>A0A2H0LMG4</accession>
<name>A0A2H0LMG4_9BACT</name>
<protein>
    <submittedName>
        <fullName evidence="1">Uncharacterized protein</fullName>
    </submittedName>
</protein>
<evidence type="ECO:0000313" key="1">
    <source>
        <dbReference type="EMBL" id="PIQ85548.1"/>
    </source>
</evidence>
<dbReference type="Proteomes" id="UP000230859">
    <property type="component" value="Unassembled WGS sequence"/>
</dbReference>
<sequence length="1393" mass="157404">MSFLKTKSNPILLKTIAIVLVAAFSWTETIAYSDVPTTVTQTIREEFSHARQQTLINNGWLQQTGSMEALSRLQTAPELRAELREGETLKNQVNQMLVGLTQEERSILRGLVHNKLTPQDSEVQTAGKAWKKAGIINSEGRIPRTVLDILKELLPLETAPPQNLPPRKRYPFKLALIPGSFNPHPQLYTLLDVDRDDNQAALAWLISAAEAFITTSRDSKLADLKGRQQPVDSKAGVSILLKHINGNRLRFAATDGRLMMGDFEVTFERSELRDWIKTISVFGLFDQDVNKAAKSAEQKLLSRQELRFIEKDKEIIADQIQLPFSAFITIPHEWVGVNFGDEFTLPFGIVQSKKTAVTLFNYPKNRRPGSDLQLIYVNVEGKEIPAALGEQVYVNVGKSARIENKTTGLVVSIEYVSKNDTGRRFEIKSNKKIRLTFKRARHIDFMLADSLKSGDEIHFFYRLHGENKGRPVKGHFVSYEIGDTVNHLVVQENDKLVPTVFPLEDFEGTGEIRALGIVLAKIVSASTHSELRQKPAEDEIETKSDEKEQTELKFSTTIALPYRWMTINFNQDFLLPIGVVQNRANKNVFQFPKPYRGVRPRNLEVIYINHGKNETLVDPGRQTYFNPGSAMHYRNKVTGLEVLITFVSQDGEVRRFEIRSNQKIRLNIEQTLNAEFLLANSLKPGDSIRLLYRAHGQTTNRVIYGTFVSFQDEELTSLVVKENGSKEPTVLLLGDFAGAGRIVGISIKLAESKESSSGHAELRIQSQISLMQLIETSRNRILPKLATLRTMASKENLAESILDEFNIVQVLILRTNLSLDRQIEDARMGAFINSITDDADEEIILDLEHDVHTGERYLAGIPIVVKMWLALMEERVQAEVDQDEVRIKKAKEELNRLYVSIGIQTDLQYKLRMKRNKRSGHSELRGKFVINLREIDYTDKKEVSKQVWRFFEAMKAMPGNTQEEIKLRAYSASVALLVAAGNGNRIYSQIKDFMKQDIERLTEESFQSWRRWLIGRMALAEFQARGRAPLRENLFGPWLYQIEDVMARADMPKTEFEIWAFGYLLILYAMSEDGSIDYNEWKEFGIIRTKELPNQTPGDITNRLWAWVLQLAAAASVGDKITFQIIQSEIMKDAGKRTLVDALTTIPADDWRAWAFAIGEWAAALIERRVPARFVQAVSKAITNAPNEGDRLIATVTHQLARAASNVDERAELRIALPESANDRTQFARAVEQAHALFDQNPSAKSYFYDRLGISATLDQSQATVFDWSVAFGDGLFALATEAAHSGTLIGVVYTTGSELELIQNANAMLPEDRKIVFAKTPQALAVKLRASGAKRLTLLTRTTLANSRLSEFYDRIITLSDNTIKNLRSGIAGLADILDREIRSWSRIAEMA</sequence>
<organism evidence="1 2">
    <name type="scientific">Candidatus Abzuiibacterium crystallinum</name>
    <dbReference type="NCBI Taxonomy" id="1974748"/>
    <lineage>
        <taxon>Bacteria</taxon>
        <taxon>Pseudomonadati</taxon>
        <taxon>Candidatus Omnitrophota</taxon>
        <taxon>Candidatus Abzuiibacterium</taxon>
    </lineage>
</organism>